<dbReference type="Pfam" id="PF04681">
    <property type="entry name" value="Bys1"/>
    <property type="match status" value="1"/>
</dbReference>
<evidence type="ECO:0000313" key="2">
    <source>
        <dbReference type="EMBL" id="KAF2001855.1"/>
    </source>
</evidence>
<dbReference type="PANTHER" id="PTHR36195:SF4">
    <property type="entry name" value="DOMAIN PROTEIN, PUTATIVE (AFU_ORTHOLOGUE AFUA_5G01990)-RELATED"/>
    <property type="match status" value="1"/>
</dbReference>
<dbReference type="EMBL" id="ML977580">
    <property type="protein sequence ID" value="KAF2001855.1"/>
    <property type="molecule type" value="Genomic_DNA"/>
</dbReference>
<dbReference type="Proteomes" id="UP000799779">
    <property type="component" value="Unassembled WGS sequence"/>
</dbReference>
<keyword evidence="1" id="KW-0732">Signal</keyword>
<evidence type="ECO:0008006" key="4">
    <source>
        <dbReference type="Google" id="ProtNLM"/>
    </source>
</evidence>
<gene>
    <name evidence="2" type="ORF">P154DRAFT_414241</name>
</gene>
<feature type="non-terminal residue" evidence="2">
    <location>
        <position position="135"/>
    </location>
</feature>
<protein>
    <recommendedName>
        <fullName evidence="4">BYS1 domain protein</fullName>
    </recommendedName>
</protein>
<dbReference type="PANTHER" id="PTHR36195">
    <property type="entry name" value="DOMAIN PROTEIN, PUTATIVE (AFU_ORTHOLOGUE AFUA_5G01990)-RELATED-RELATED"/>
    <property type="match status" value="1"/>
</dbReference>
<proteinExistence type="predicted"/>
<dbReference type="AlphaFoldDB" id="A0A6A5WS05"/>
<dbReference type="OrthoDB" id="3682664at2759"/>
<reference evidence="2" key="1">
    <citation type="journal article" date="2020" name="Stud. Mycol.">
        <title>101 Dothideomycetes genomes: a test case for predicting lifestyles and emergence of pathogens.</title>
        <authorList>
            <person name="Haridas S."/>
            <person name="Albert R."/>
            <person name="Binder M."/>
            <person name="Bloem J."/>
            <person name="Labutti K."/>
            <person name="Salamov A."/>
            <person name="Andreopoulos B."/>
            <person name="Baker S."/>
            <person name="Barry K."/>
            <person name="Bills G."/>
            <person name="Bluhm B."/>
            <person name="Cannon C."/>
            <person name="Castanera R."/>
            <person name="Culley D."/>
            <person name="Daum C."/>
            <person name="Ezra D."/>
            <person name="Gonzalez J."/>
            <person name="Henrissat B."/>
            <person name="Kuo A."/>
            <person name="Liang C."/>
            <person name="Lipzen A."/>
            <person name="Lutzoni F."/>
            <person name="Magnuson J."/>
            <person name="Mondo S."/>
            <person name="Nolan M."/>
            <person name="Ohm R."/>
            <person name="Pangilinan J."/>
            <person name="Park H.-J."/>
            <person name="Ramirez L."/>
            <person name="Alfaro M."/>
            <person name="Sun H."/>
            <person name="Tritt A."/>
            <person name="Yoshinaga Y."/>
            <person name="Zwiers L.-H."/>
            <person name="Turgeon B."/>
            <person name="Goodwin S."/>
            <person name="Spatafora J."/>
            <person name="Crous P."/>
            <person name="Grigoriev I."/>
        </authorList>
    </citation>
    <scope>NUCLEOTIDE SEQUENCE</scope>
    <source>
        <strain evidence="2">CBS 123094</strain>
    </source>
</reference>
<organism evidence="2 3">
    <name type="scientific">Amniculicola lignicola CBS 123094</name>
    <dbReference type="NCBI Taxonomy" id="1392246"/>
    <lineage>
        <taxon>Eukaryota</taxon>
        <taxon>Fungi</taxon>
        <taxon>Dikarya</taxon>
        <taxon>Ascomycota</taxon>
        <taxon>Pezizomycotina</taxon>
        <taxon>Dothideomycetes</taxon>
        <taxon>Pleosporomycetidae</taxon>
        <taxon>Pleosporales</taxon>
        <taxon>Amniculicolaceae</taxon>
        <taxon>Amniculicola</taxon>
    </lineage>
</organism>
<evidence type="ECO:0000256" key="1">
    <source>
        <dbReference type="SAM" id="SignalP"/>
    </source>
</evidence>
<accession>A0A6A5WS05</accession>
<feature type="chain" id="PRO_5025505720" description="BYS1 domain protein" evidence="1">
    <location>
        <begin position="18"/>
        <end position="135"/>
    </location>
</feature>
<keyword evidence="3" id="KW-1185">Reference proteome</keyword>
<dbReference type="InterPro" id="IPR006771">
    <property type="entry name" value="CetA-like"/>
</dbReference>
<evidence type="ECO:0000313" key="3">
    <source>
        <dbReference type="Proteomes" id="UP000799779"/>
    </source>
</evidence>
<feature type="signal peptide" evidence="1">
    <location>
        <begin position="1"/>
        <end position="17"/>
    </location>
</feature>
<name>A0A6A5WS05_9PLEO</name>
<sequence length="135" mass="14613">MLSKTLLTLALTATAQAAAKAYVKNKCGVPLYISTVSSRSSDVQPLPNGGFWTDELKYDPLTGIAIKITSKPDGLATGAPVLHFSYTLGQEDGKTYYDLSSAYGLDDVFEGEKLELHTNWEKNCPVITWLGTPIP</sequence>